<comment type="cofactor">
    <cofactor evidence="6">
        <name>Zn(2+)</name>
        <dbReference type="ChEBI" id="CHEBI:29105"/>
    </cofactor>
    <text evidence="6">Binds 1 zinc ion per subunit.</text>
</comment>
<evidence type="ECO:0000259" key="7">
    <source>
        <dbReference type="Pfam" id="PF01435"/>
    </source>
</evidence>
<keyword evidence="2" id="KW-0479">Metal-binding</keyword>
<dbReference type="Pfam" id="PF01435">
    <property type="entry name" value="Peptidase_M48"/>
    <property type="match status" value="1"/>
</dbReference>
<evidence type="ECO:0000313" key="8">
    <source>
        <dbReference type="EMBL" id="OGM62132.1"/>
    </source>
</evidence>
<evidence type="ECO:0000256" key="6">
    <source>
        <dbReference type="RuleBase" id="RU003983"/>
    </source>
</evidence>
<feature type="domain" description="Peptidase M48" evidence="7">
    <location>
        <begin position="66"/>
        <end position="103"/>
    </location>
</feature>
<evidence type="ECO:0000256" key="4">
    <source>
        <dbReference type="ARBA" id="ARBA00022833"/>
    </source>
</evidence>
<name>A0A1F8BDL9_9BACT</name>
<evidence type="ECO:0000256" key="5">
    <source>
        <dbReference type="ARBA" id="ARBA00023049"/>
    </source>
</evidence>
<dbReference type="GO" id="GO:0004222">
    <property type="term" value="F:metalloendopeptidase activity"/>
    <property type="evidence" value="ECO:0007669"/>
    <property type="project" value="InterPro"/>
</dbReference>
<dbReference type="GO" id="GO:0046872">
    <property type="term" value="F:metal ion binding"/>
    <property type="evidence" value="ECO:0007669"/>
    <property type="project" value="UniProtKB-KW"/>
</dbReference>
<reference evidence="8 9" key="1">
    <citation type="journal article" date="2016" name="Nat. Commun.">
        <title>Thousands of microbial genomes shed light on interconnected biogeochemical processes in an aquifer system.</title>
        <authorList>
            <person name="Anantharaman K."/>
            <person name="Brown C.T."/>
            <person name="Hug L.A."/>
            <person name="Sharon I."/>
            <person name="Castelle C.J."/>
            <person name="Probst A.J."/>
            <person name="Thomas B.C."/>
            <person name="Singh A."/>
            <person name="Wilkins M.J."/>
            <person name="Karaoz U."/>
            <person name="Brodie E.L."/>
            <person name="Williams K.H."/>
            <person name="Hubbard S.S."/>
            <person name="Banfield J.F."/>
        </authorList>
    </citation>
    <scope>NUCLEOTIDE SEQUENCE [LARGE SCALE GENOMIC DNA]</scope>
</reference>
<dbReference type="STRING" id="1802519.A2961_05155"/>
<gene>
    <name evidence="8" type="ORF">A2961_05155</name>
</gene>
<protein>
    <recommendedName>
        <fullName evidence="7">Peptidase M48 domain-containing protein</fullName>
    </recommendedName>
</protein>
<keyword evidence="5 6" id="KW-0482">Metalloprotease</keyword>
<sequence length="136" mass="15700">MKLEKLDLSRILKDFGSRLIGDDRSKKIICETLLLFPKAVVDYITRNVWFITPFDDAWSFTLEADGLASKSLVFLSDDLLRQDDDQIRYSIAHEIAHIMLGHRNPYGVIIRKGSDKRSETDADEFARYYLESPKVS</sequence>
<dbReference type="Proteomes" id="UP000177082">
    <property type="component" value="Unassembled WGS sequence"/>
</dbReference>
<evidence type="ECO:0000256" key="1">
    <source>
        <dbReference type="ARBA" id="ARBA00022670"/>
    </source>
</evidence>
<evidence type="ECO:0000256" key="2">
    <source>
        <dbReference type="ARBA" id="ARBA00022723"/>
    </source>
</evidence>
<dbReference type="AlphaFoldDB" id="A0A1F8BDL9"/>
<dbReference type="EMBL" id="MGHF01000029">
    <property type="protein sequence ID" value="OGM62132.1"/>
    <property type="molecule type" value="Genomic_DNA"/>
</dbReference>
<evidence type="ECO:0000256" key="3">
    <source>
        <dbReference type="ARBA" id="ARBA00022801"/>
    </source>
</evidence>
<comment type="caution">
    <text evidence="8">The sequence shown here is derived from an EMBL/GenBank/DDBJ whole genome shotgun (WGS) entry which is preliminary data.</text>
</comment>
<accession>A0A1F8BDL9</accession>
<evidence type="ECO:0000313" key="9">
    <source>
        <dbReference type="Proteomes" id="UP000177082"/>
    </source>
</evidence>
<proteinExistence type="inferred from homology"/>
<keyword evidence="4 6" id="KW-0862">Zinc</keyword>
<keyword evidence="3 6" id="KW-0378">Hydrolase</keyword>
<comment type="similarity">
    <text evidence="6">Belongs to the peptidase M48 family.</text>
</comment>
<organism evidence="8 9">
    <name type="scientific">Candidatus Woesebacteria bacterium RIFCSPLOWO2_01_FULL_39_21</name>
    <dbReference type="NCBI Taxonomy" id="1802519"/>
    <lineage>
        <taxon>Bacteria</taxon>
        <taxon>Candidatus Woeseibacteriota</taxon>
    </lineage>
</organism>
<dbReference type="InterPro" id="IPR001915">
    <property type="entry name" value="Peptidase_M48"/>
</dbReference>
<keyword evidence="1 6" id="KW-0645">Protease</keyword>
<dbReference type="GO" id="GO:0006508">
    <property type="term" value="P:proteolysis"/>
    <property type="evidence" value="ECO:0007669"/>
    <property type="project" value="UniProtKB-KW"/>
</dbReference>